<proteinExistence type="predicted"/>
<evidence type="ECO:0000313" key="3">
    <source>
        <dbReference type="Proteomes" id="UP000284605"/>
    </source>
</evidence>
<dbReference type="Proteomes" id="UP000284605">
    <property type="component" value="Unassembled WGS sequence"/>
</dbReference>
<gene>
    <name evidence="2" type="ORF">D3874_08600</name>
</gene>
<comment type="caution">
    <text evidence="2">The sequence shown here is derived from an EMBL/GenBank/DDBJ whole genome shotgun (WGS) entry which is preliminary data.</text>
</comment>
<name>A0A418WAP7_9PROT</name>
<sequence length="141" mass="15542">MKFRTALALSFALWAVPAVASADAKLEGTWNLDVPATVKLMTAKQPLPPDQLKAMTDEMGKMSQQFSLKFVGKQLEANTGEDVTKCDWSWGKDDEVVTKNCLNSKGKPNDLDPEREAIQLKGGALYLINKAEGNAIVFRRK</sequence>
<keyword evidence="1" id="KW-0732">Signal</keyword>
<feature type="signal peptide" evidence="1">
    <location>
        <begin position="1"/>
        <end position="20"/>
    </location>
</feature>
<dbReference type="EMBL" id="QYUK01000011">
    <property type="protein sequence ID" value="RJF87075.1"/>
    <property type="molecule type" value="Genomic_DNA"/>
</dbReference>
<dbReference type="AlphaFoldDB" id="A0A418WAP7"/>
<protein>
    <submittedName>
        <fullName evidence="2">Uncharacterized protein</fullName>
    </submittedName>
</protein>
<keyword evidence="3" id="KW-1185">Reference proteome</keyword>
<accession>A0A418WAP7</accession>
<evidence type="ECO:0000313" key="2">
    <source>
        <dbReference type="EMBL" id="RJF87075.1"/>
    </source>
</evidence>
<dbReference type="OrthoDB" id="7280629at2"/>
<dbReference type="RefSeq" id="WP_119777719.1">
    <property type="nucleotide sequence ID" value="NZ_QYUK01000011.1"/>
</dbReference>
<evidence type="ECO:0000256" key="1">
    <source>
        <dbReference type="SAM" id="SignalP"/>
    </source>
</evidence>
<reference evidence="2 3" key="1">
    <citation type="submission" date="2018-09" db="EMBL/GenBank/DDBJ databases">
        <authorList>
            <person name="Zhu H."/>
        </authorList>
    </citation>
    <scope>NUCLEOTIDE SEQUENCE [LARGE SCALE GENOMIC DNA]</scope>
    <source>
        <strain evidence="2 3">K1W22B-8</strain>
    </source>
</reference>
<feature type="chain" id="PRO_5019319363" evidence="1">
    <location>
        <begin position="21"/>
        <end position="141"/>
    </location>
</feature>
<organism evidence="2 3">
    <name type="scientific">Oleomonas cavernae</name>
    <dbReference type="NCBI Taxonomy" id="2320859"/>
    <lineage>
        <taxon>Bacteria</taxon>
        <taxon>Pseudomonadati</taxon>
        <taxon>Pseudomonadota</taxon>
        <taxon>Alphaproteobacteria</taxon>
        <taxon>Acetobacterales</taxon>
        <taxon>Acetobacteraceae</taxon>
        <taxon>Oleomonas</taxon>
    </lineage>
</organism>